<evidence type="ECO:0000313" key="1">
    <source>
        <dbReference type="EMBL" id="GBM67363.1"/>
    </source>
</evidence>
<dbReference type="EMBL" id="BGPR01002079">
    <property type="protein sequence ID" value="GBM67363.1"/>
    <property type="molecule type" value="Genomic_DNA"/>
</dbReference>
<dbReference type="AlphaFoldDB" id="A0A4Y2HQD2"/>
<name>A0A4Y2HQD2_ARAVE</name>
<organism evidence="1 2">
    <name type="scientific">Araneus ventricosus</name>
    <name type="common">Orbweaver spider</name>
    <name type="synonym">Epeira ventricosa</name>
    <dbReference type="NCBI Taxonomy" id="182803"/>
    <lineage>
        <taxon>Eukaryota</taxon>
        <taxon>Metazoa</taxon>
        <taxon>Ecdysozoa</taxon>
        <taxon>Arthropoda</taxon>
        <taxon>Chelicerata</taxon>
        <taxon>Arachnida</taxon>
        <taxon>Araneae</taxon>
        <taxon>Araneomorphae</taxon>
        <taxon>Entelegynae</taxon>
        <taxon>Araneoidea</taxon>
        <taxon>Araneidae</taxon>
        <taxon>Araneus</taxon>
    </lineage>
</organism>
<proteinExistence type="predicted"/>
<reference evidence="1 2" key="1">
    <citation type="journal article" date="2019" name="Sci. Rep.">
        <title>Orb-weaving spider Araneus ventricosus genome elucidates the spidroin gene catalogue.</title>
        <authorList>
            <person name="Kono N."/>
            <person name="Nakamura H."/>
            <person name="Ohtoshi R."/>
            <person name="Moran D.A.P."/>
            <person name="Shinohara A."/>
            <person name="Yoshida Y."/>
            <person name="Fujiwara M."/>
            <person name="Mori M."/>
            <person name="Tomita M."/>
            <person name="Arakawa K."/>
        </authorList>
    </citation>
    <scope>NUCLEOTIDE SEQUENCE [LARGE SCALE GENOMIC DNA]</scope>
</reference>
<comment type="caution">
    <text evidence="1">The sequence shown here is derived from an EMBL/GenBank/DDBJ whole genome shotgun (WGS) entry which is preliminary data.</text>
</comment>
<sequence>MQAASRRETNSMSLLLGFNTSILSNGPIKNPRLPKRMTTMAIPPDLHVQPIFLNIPYRTTPVHEGRHIPVHCHVASKDHMFAKSSLSNKSVSRVQKNRVIVSKQKMVWPKKRVS</sequence>
<keyword evidence="2" id="KW-1185">Reference proteome</keyword>
<accession>A0A4Y2HQD2</accession>
<dbReference type="Proteomes" id="UP000499080">
    <property type="component" value="Unassembled WGS sequence"/>
</dbReference>
<protein>
    <submittedName>
        <fullName evidence="1">Uncharacterized protein</fullName>
    </submittedName>
</protein>
<evidence type="ECO:0000313" key="2">
    <source>
        <dbReference type="Proteomes" id="UP000499080"/>
    </source>
</evidence>
<gene>
    <name evidence="1" type="ORF">AVEN_133184_1</name>
</gene>